<feature type="domain" description="DUF7146" evidence="8">
    <location>
        <begin position="147"/>
        <end position="263"/>
    </location>
</feature>
<dbReference type="InterPro" id="IPR006171">
    <property type="entry name" value="TOPRIM_dom"/>
</dbReference>
<evidence type="ECO:0000313" key="10">
    <source>
        <dbReference type="Proteomes" id="UP000268192"/>
    </source>
</evidence>
<keyword evidence="1" id="KW-0240">DNA-directed RNA polymerase</keyword>
<dbReference type="Gene3D" id="3.90.580.10">
    <property type="entry name" value="Zinc finger, CHC2-type domain"/>
    <property type="match status" value="1"/>
</dbReference>
<keyword evidence="5" id="KW-0235">DNA replication</keyword>
<dbReference type="AlphaFoldDB" id="A0A3S9B4K0"/>
<dbReference type="Proteomes" id="UP000268192">
    <property type="component" value="Chromosome"/>
</dbReference>
<dbReference type="GO" id="GO:0003677">
    <property type="term" value="F:DNA binding"/>
    <property type="evidence" value="ECO:0007669"/>
    <property type="project" value="InterPro"/>
</dbReference>
<keyword evidence="6" id="KW-0804">Transcription</keyword>
<evidence type="ECO:0000256" key="6">
    <source>
        <dbReference type="ARBA" id="ARBA00023163"/>
    </source>
</evidence>
<organism evidence="9 10">
    <name type="scientific">Georhizobium profundi</name>
    <dbReference type="NCBI Taxonomy" id="2341112"/>
    <lineage>
        <taxon>Bacteria</taxon>
        <taxon>Pseudomonadati</taxon>
        <taxon>Pseudomonadota</taxon>
        <taxon>Alphaproteobacteria</taxon>
        <taxon>Hyphomicrobiales</taxon>
        <taxon>Rhizobiaceae</taxon>
        <taxon>Georhizobium</taxon>
    </lineage>
</organism>
<dbReference type="GO" id="GO:0008270">
    <property type="term" value="F:zinc ion binding"/>
    <property type="evidence" value="ECO:0007669"/>
    <property type="project" value="InterPro"/>
</dbReference>
<dbReference type="InterPro" id="IPR036977">
    <property type="entry name" value="DNA_primase_Znf_CHC2"/>
</dbReference>
<feature type="domain" description="Toprim" evidence="7">
    <location>
        <begin position="281"/>
        <end position="369"/>
    </location>
</feature>
<dbReference type="EMBL" id="CP032509">
    <property type="protein sequence ID" value="AZN71843.1"/>
    <property type="molecule type" value="Genomic_DNA"/>
</dbReference>
<dbReference type="OrthoDB" id="9811157at2"/>
<evidence type="ECO:0000259" key="8">
    <source>
        <dbReference type="Pfam" id="PF23639"/>
    </source>
</evidence>
<keyword evidence="2" id="KW-0639">Primosome</keyword>
<keyword evidence="3" id="KW-0808">Transferase</keyword>
<evidence type="ECO:0000256" key="4">
    <source>
        <dbReference type="ARBA" id="ARBA00022695"/>
    </source>
</evidence>
<dbReference type="GO" id="GO:0000428">
    <property type="term" value="C:DNA-directed RNA polymerase complex"/>
    <property type="evidence" value="ECO:0007669"/>
    <property type="project" value="UniProtKB-KW"/>
</dbReference>
<evidence type="ECO:0000256" key="3">
    <source>
        <dbReference type="ARBA" id="ARBA00022679"/>
    </source>
</evidence>
<dbReference type="Pfam" id="PF23639">
    <property type="entry name" value="DUF7146"/>
    <property type="match status" value="1"/>
</dbReference>
<dbReference type="GO" id="GO:1990077">
    <property type="term" value="C:primosome complex"/>
    <property type="evidence" value="ECO:0007669"/>
    <property type="project" value="UniProtKB-KW"/>
</dbReference>
<evidence type="ECO:0000313" key="9">
    <source>
        <dbReference type="EMBL" id="AZN71843.1"/>
    </source>
</evidence>
<reference evidence="9 10" key="1">
    <citation type="submission" date="2018-09" db="EMBL/GenBank/DDBJ databases">
        <title>Marinorhizobium profundi gen. nov., sp. nov., isolated from a deep-sea sediment sample from the New Britain Trench and proposal of Marinorhizobiaceae fam. nov. in the order Rhizobiales of the class Alphaproteobacteria.</title>
        <authorList>
            <person name="Cao J."/>
        </authorList>
    </citation>
    <scope>NUCLEOTIDE SEQUENCE [LARGE SCALE GENOMIC DNA]</scope>
    <source>
        <strain evidence="9 10">WS11</strain>
    </source>
</reference>
<dbReference type="InterPro" id="IPR055570">
    <property type="entry name" value="DUF7146"/>
</dbReference>
<protein>
    <submittedName>
        <fullName evidence="9">Uncharacterized protein</fullName>
    </submittedName>
</protein>
<dbReference type="SUPFAM" id="SSF57783">
    <property type="entry name" value="Zinc beta-ribbon"/>
    <property type="match status" value="1"/>
</dbReference>
<keyword evidence="4" id="KW-0548">Nucleotidyltransferase</keyword>
<proteinExistence type="predicted"/>
<evidence type="ECO:0000256" key="1">
    <source>
        <dbReference type="ARBA" id="ARBA00022478"/>
    </source>
</evidence>
<name>A0A3S9B4K0_9HYPH</name>
<dbReference type="KEGG" id="abaw:D5400_11650"/>
<keyword evidence="10" id="KW-1185">Reference proteome</keyword>
<evidence type="ECO:0000256" key="2">
    <source>
        <dbReference type="ARBA" id="ARBA00022515"/>
    </source>
</evidence>
<dbReference type="Pfam" id="PF13362">
    <property type="entry name" value="Toprim_3"/>
    <property type="match status" value="1"/>
</dbReference>
<accession>A0A3S9B4K0</accession>
<dbReference type="GO" id="GO:0006269">
    <property type="term" value="P:DNA replication, synthesis of primer"/>
    <property type="evidence" value="ECO:0007669"/>
    <property type="project" value="UniProtKB-KW"/>
</dbReference>
<dbReference type="GO" id="GO:0016779">
    <property type="term" value="F:nucleotidyltransferase activity"/>
    <property type="evidence" value="ECO:0007669"/>
    <property type="project" value="UniProtKB-KW"/>
</dbReference>
<gene>
    <name evidence="9" type="ORF">D5400_11650</name>
</gene>
<evidence type="ECO:0000259" key="7">
    <source>
        <dbReference type="Pfam" id="PF13362"/>
    </source>
</evidence>
<evidence type="ECO:0000256" key="5">
    <source>
        <dbReference type="ARBA" id="ARBA00022705"/>
    </source>
</evidence>
<sequence>MGEAMNRDDLPEIKQALKDRIQELCRALLPDGRPIGRLYIAHNPVTLDHDKSPEFKVALNRDTGAWKDWRTGEKGDVIRLIEYVKGTDFAGAMQFARDFLGIRQMTAEERRRFTEESRARVAAATVKAEKDQRHNREKGEALFLEGLLDGAGSTAEHYAKRYFEGRGCPLFQVPNRDIATMRYSAGTEYWKLADWKRHADGRLEKLKAGPMLPAIHSAFRTATGQVVACHCTFLDPVEPIKARLGGDTAKLMRGEVQGAVIRISHGPEGLPPEEARRAFPLIIGEGIENSLSVAIAVPEARVWAAGSLANIGNCPVDLPCISSVIVAIDNDWQNAQAQKQLENGIRALAAKGKPVSIMAAHAGSDFNDMF</sequence>